<sequence length="467" mass="53843">MIRISRTYISRPTFSSRGCDMYLAVFDEAMILQHICEDYKSIIWTERFHGFGDFKLTVPGTLENLQIYQLDYYLYTKGTNKLMIIEQVELNTEYSKQSLLTISGRSLESILDRRVMHPYPIWDGTRLCMHERTKGKVKDVIKHYTNLLFKQRDSLDTSHERHVTGFGWYSVDELPSGIRKGRPVSSMDIGDIRANANGTVRNMSRNPDYTNVAYDSVDPYIMEGSWYKLVQELTDLTMSGWAIEYDGEDPYYWYGYTYNGVNRTFNQGERPPVVFSPKYDNLSKATYFKSKVSTRTKIFSGAVKFTVPLELQVTKEYLDDNRDSAMQNNSVTVGTKGLGLREGYFQNPSIEHTNGYTISTGAKQWGLSSIDPESIYRQIGEQCNTELWRHMPLEMFSGEAAQQSMYTYNEDFFLGDFVQIQNEFGQQDIARVTEYIRTSSDSEGDVFYPTFTSLSDIQKSKPGLNIT</sequence>
<reference evidence="2" key="1">
    <citation type="journal article" date="2021" name="Proc. Natl. Acad. Sci. U.S.A.">
        <title>A Catalog of Tens of Thousands of Viruses from Human Metagenomes Reveals Hidden Associations with Chronic Diseases.</title>
        <authorList>
            <person name="Tisza M.J."/>
            <person name="Buck C.B."/>
        </authorList>
    </citation>
    <scope>NUCLEOTIDE SEQUENCE</scope>
    <source>
        <strain evidence="2">CtxZP4</strain>
    </source>
</reference>
<name>A0A8S5LHF0_9CAUD</name>
<protein>
    <recommendedName>
        <fullName evidence="1">Gp28/Gp37-like domain-containing protein</fullName>
    </recommendedName>
</protein>
<evidence type="ECO:0000313" key="2">
    <source>
        <dbReference type="EMBL" id="DAD69296.1"/>
    </source>
</evidence>
<organism evidence="2">
    <name type="scientific">Siphoviridae sp. ctxZP4</name>
    <dbReference type="NCBI Taxonomy" id="2823611"/>
    <lineage>
        <taxon>Viruses</taxon>
        <taxon>Duplodnaviria</taxon>
        <taxon>Heunggongvirae</taxon>
        <taxon>Uroviricota</taxon>
        <taxon>Caudoviricetes</taxon>
    </lineage>
</organism>
<evidence type="ECO:0000259" key="1">
    <source>
        <dbReference type="Pfam" id="PF14594"/>
    </source>
</evidence>
<dbReference type="EMBL" id="BK014718">
    <property type="protein sequence ID" value="DAD69296.1"/>
    <property type="molecule type" value="Genomic_DNA"/>
</dbReference>
<feature type="domain" description="Gp28/Gp37-like" evidence="1">
    <location>
        <begin position="23"/>
        <end position="441"/>
    </location>
</feature>
<dbReference type="InterPro" id="IPR029432">
    <property type="entry name" value="Gp28/Gp37-like_dom"/>
</dbReference>
<accession>A0A8S5LHF0</accession>
<dbReference type="Pfam" id="PF14594">
    <property type="entry name" value="Sipho_Gp37"/>
    <property type="match status" value="1"/>
</dbReference>
<proteinExistence type="predicted"/>